<comment type="subunit">
    <text evidence="17">Homotetramer.</text>
</comment>
<evidence type="ECO:0000313" key="22">
    <source>
        <dbReference type="EMBL" id="NUT99967.1"/>
    </source>
</evidence>
<proteinExistence type="inferred from homology"/>
<keyword evidence="10 17" id="KW-0520">NAD</keyword>
<evidence type="ECO:0000313" key="25">
    <source>
        <dbReference type="Proteomes" id="UP000536746"/>
    </source>
</evidence>
<sequence>MSALYSVAEIREVEQKALSGLQPYTLMQRAGSAVAEYAQELLCSATESSPSVLILAGPGNNGGDALEAACLLEEAGIEVAVQLHADESKQPEDARRALARAREAEIQFIDDLTPAGLRGQSWALVIDGLFGIGLSRAPTSKLRAIIDYVNGLRCPVLSIDVPSGLNADSGSIVGAADGAAVNASHTITFIGDKPGLHTCDGKDHSGHITLRPLDIDHGCYKPTRAFLNGPQYFAASLKPRANNSHKGSYGDVIVVGGARGMAGAPVLAARTAAFGGAGRVYLAFVDDGPAYDGEHPELMFRVADRVEFGPGAALVVGPGMGTSRHAYDILSRALDSEADIVVDADALNLISAEPTLQHKLHDRNRAGGEVVSIITPHPLEAARLLDTTTQQVQNDRPQAARLLARHFNAITVLKGAGTVIAFPDGEMAINPTGNPALSTAGTGDVLSGLCGALLAQGWPTRAAALAATWIHGAAADRLVAEGLGPVGLTASEFIPAIRAVFNNIIRDHVHHRPSHVAHHRTHA</sequence>
<reference evidence="23 24" key="1">
    <citation type="submission" date="2017-06" db="EMBL/GenBank/DDBJ databases">
        <title>Herbaspirillum phytohormonus sp. nov., isolated from the root nodule of Robinia pseudoacacia in lead-zinc mine.</title>
        <authorList>
            <person name="Fan M."/>
            <person name="Lin Y."/>
        </authorList>
    </citation>
    <scope>NUCLEOTIDE SEQUENCE [LARGE SCALE GENOMIC DNA]</scope>
    <source>
        <strain evidence="23 24">HZ10</strain>
    </source>
</reference>
<dbReference type="PIRSF" id="PIRSF017184">
    <property type="entry name" value="Nnr"/>
    <property type="match status" value="1"/>
</dbReference>
<feature type="binding site" evidence="17">
    <location>
        <position position="377"/>
    </location>
    <ligand>
        <name>(6S)-NADPHX</name>
        <dbReference type="ChEBI" id="CHEBI:64076"/>
    </ligand>
</feature>
<dbReference type="Gene3D" id="3.40.50.10260">
    <property type="entry name" value="YjeF N-terminal domain"/>
    <property type="match status" value="1"/>
</dbReference>
<comment type="similarity">
    <text evidence="17">Belongs to the NnrD/CARKD family.</text>
</comment>
<dbReference type="SUPFAM" id="SSF53613">
    <property type="entry name" value="Ribokinase-like"/>
    <property type="match status" value="1"/>
</dbReference>
<evidence type="ECO:0000256" key="18">
    <source>
        <dbReference type="HAMAP-Rule" id="MF_01966"/>
    </source>
</evidence>
<dbReference type="Pfam" id="PF03853">
    <property type="entry name" value="YjeF_N"/>
    <property type="match status" value="1"/>
</dbReference>
<feature type="binding site" evidence="18">
    <location>
        <begin position="131"/>
        <end position="137"/>
    </location>
    <ligand>
        <name>(6S)-NADPHX</name>
        <dbReference type="ChEBI" id="CHEBI:64076"/>
    </ligand>
</feature>
<dbReference type="InterPro" id="IPR000631">
    <property type="entry name" value="CARKD"/>
</dbReference>
<evidence type="ECO:0000259" key="21">
    <source>
        <dbReference type="PROSITE" id="PS51385"/>
    </source>
</evidence>
<feature type="binding site" evidence="18">
    <location>
        <position position="163"/>
    </location>
    <ligand>
        <name>K(+)</name>
        <dbReference type="ChEBI" id="CHEBI:29103"/>
    </ligand>
</feature>
<dbReference type="InterPro" id="IPR004443">
    <property type="entry name" value="YjeF_N_dom"/>
</dbReference>
<evidence type="ECO:0000313" key="23">
    <source>
        <dbReference type="EMBL" id="OWY30733.1"/>
    </source>
</evidence>
<keyword evidence="8 17" id="KW-0521">NADP</keyword>
<dbReference type="GO" id="GO:0046872">
    <property type="term" value="F:metal ion binding"/>
    <property type="evidence" value="ECO:0007669"/>
    <property type="project" value="UniProtKB-UniRule"/>
</dbReference>
<evidence type="ECO:0000256" key="1">
    <source>
        <dbReference type="ARBA" id="ARBA00000013"/>
    </source>
</evidence>
<organism evidence="23 24">
    <name type="scientific">Herbaspirillum robiniae</name>
    <dbReference type="NCBI Taxonomy" id="2014887"/>
    <lineage>
        <taxon>Bacteria</taxon>
        <taxon>Pseudomonadati</taxon>
        <taxon>Pseudomonadota</taxon>
        <taxon>Betaproteobacteria</taxon>
        <taxon>Burkholderiales</taxon>
        <taxon>Oxalobacteraceae</taxon>
        <taxon>Herbaspirillum</taxon>
    </lineage>
</organism>
<feature type="binding site" evidence="17">
    <location>
        <position position="443"/>
    </location>
    <ligand>
        <name>AMP</name>
        <dbReference type="ChEBI" id="CHEBI:456215"/>
    </ligand>
</feature>
<evidence type="ECO:0000256" key="3">
    <source>
        <dbReference type="ARBA" id="ARBA00006001"/>
    </source>
</evidence>
<comment type="cofactor">
    <cofactor evidence="17">
        <name>Mg(2+)</name>
        <dbReference type="ChEBI" id="CHEBI:18420"/>
    </cofactor>
</comment>
<comment type="caution">
    <text evidence="18">Lacks conserved residue(s) required for the propagation of feature annotation.</text>
</comment>
<dbReference type="InterPro" id="IPR029056">
    <property type="entry name" value="Ribokinase-like"/>
</dbReference>
<dbReference type="PROSITE" id="PS51385">
    <property type="entry name" value="YJEF_N"/>
    <property type="match status" value="1"/>
</dbReference>
<reference evidence="22 25" key="2">
    <citation type="journal article" date="2020" name="Front. Plant Sci.">
        <title>Isolation of Rhizosphere Bacteria That Improve Quality and Water Stress Tolerance in Greenhouse Ornamentals.</title>
        <authorList>
            <person name="Nordstedt N.P."/>
            <person name="Jones M.L."/>
        </authorList>
    </citation>
    <scope>NUCLEOTIDE SEQUENCE [LARGE SCALE GENOMIC DNA]</scope>
    <source>
        <strain evidence="22 25">C6C2</strain>
    </source>
</reference>
<comment type="catalytic activity">
    <reaction evidence="2 18 19">
        <text>(6R)-NADPHX = (6S)-NADPHX</text>
        <dbReference type="Rhea" id="RHEA:32227"/>
        <dbReference type="ChEBI" id="CHEBI:64076"/>
        <dbReference type="ChEBI" id="CHEBI:64077"/>
        <dbReference type="EC" id="5.1.99.6"/>
    </reaction>
</comment>
<evidence type="ECO:0000256" key="6">
    <source>
        <dbReference type="ARBA" id="ARBA00022741"/>
    </source>
</evidence>
<dbReference type="GO" id="GO:0052855">
    <property type="term" value="F:ADP-dependent NAD(P)H-hydrate dehydratase activity"/>
    <property type="evidence" value="ECO:0007669"/>
    <property type="project" value="UniProtKB-UniRule"/>
</dbReference>
<dbReference type="PROSITE" id="PS51383">
    <property type="entry name" value="YJEF_C_3"/>
    <property type="match status" value="1"/>
</dbReference>
<dbReference type="CDD" id="cd01171">
    <property type="entry name" value="YXKO-related"/>
    <property type="match status" value="1"/>
</dbReference>
<dbReference type="EC" id="5.1.99.6" evidence="19"/>
<dbReference type="Proteomes" id="UP000197596">
    <property type="component" value="Unassembled WGS sequence"/>
</dbReference>
<keyword evidence="6 17" id="KW-0547">Nucleotide-binding</keyword>
<keyword evidence="13" id="KW-0511">Multifunctional enzyme</keyword>
<comment type="function">
    <text evidence="14 19">Bifunctional enzyme that catalyzes the epimerization of the S- and R-forms of NAD(P)HX and the dehydration of the S-form of NAD(P)HX at the expense of ADP, which is converted to AMP. This allows the repair of both epimers of NAD(P)HX, a damaged form of NAD(P)H that is a result of enzymatic or heat-dependent hydration.</text>
</comment>
<dbReference type="Pfam" id="PF01256">
    <property type="entry name" value="Carb_kinase"/>
    <property type="match status" value="1"/>
</dbReference>
<dbReference type="NCBIfam" id="TIGR00196">
    <property type="entry name" value="yjeF_cterm"/>
    <property type="match status" value="1"/>
</dbReference>
<protein>
    <recommendedName>
        <fullName evidence="19">Bifunctional NAD(P)H-hydrate repair enzyme</fullName>
    </recommendedName>
    <alternativeName>
        <fullName evidence="19">Nicotinamide nucleotide repair protein</fullName>
    </alternativeName>
    <domain>
        <recommendedName>
            <fullName evidence="19">ADP-dependent (S)-NAD(P)H-hydrate dehydratase</fullName>
            <ecNumber evidence="19">4.2.1.136</ecNumber>
        </recommendedName>
        <alternativeName>
            <fullName evidence="19">ADP-dependent NAD(P)HX dehydratase</fullName>
        </alternativeName>
    </domain>
    <domain>
        <recommendedName>
            <fullName evidence="19">NAD(P)H-hydrate epimerase</fullName>
            <ecNumber evidence="19">5.1.99.6</ecNumber>
        </recommendedName>
    </domain>
</protein>
<evidence type="ECO:0000256" key="14">
    <source>
        <dbReference type="ARBA" id="ARBA00025153"/>
    </source>
</evidence>
<feature type="domain" description="YjeF C-terminal" evidence="20">
    <location>
        <begin position="229"/>
        <end position="504"/>
    </location>
</feature>
<keyword evidence="11 18" id="KW-0413">Isomerase</keyword>
<dbReference type="RefSeq" id="WP_079215054.1">
    <property type="nucleotide sequence ID" value="NZ_CP018845.1"/>
</dbReference>
<dbReference type="PANTHER" id="PTHR12592:SF0">
    <property type="entry name" value="ATP-DEPENDENT (S)-NAD(P)H-HYDRATE DEHYDRATASE"/>
    <property type="match status" value="1"/>
</dbReference>
<keyword evidence="5 18" id="KW-0479">Metal-binding</keyword>
<evidence type="ECO:0000256" key="12">
    <source>
        <dbReference type="ARBA" id="ARBA00023239"/>
    </source>
</evidence>
<comment type="caution">
    <text evidence="23">The sequence shown here is derived from an EMBL/GenBank/DDBJ whole genome shotgun (WGS) entry which is preliminary data.</text>
</comment>
<feature type="binding site" evidence="17">
    <location>
        <begin position="414"/>
        <end position="418"/>
    </location>
    <ligand>
        <name>AMP</name>
        <dbReference type="ChEBI" id="CHEBI:456215"/>
    </ligand>
</feature>
<evidence type="ECO:0000256" key="19">
    <source>
        <dbReference type="PIRNR" id="PIRNR017184"/>
    </source>
</evidence>
<dbReference type="GO" id="GO:0046496">
    <property type="term" value="P:nicotinamide nucleotide metabolic process"/>
    <property type="evidence" value="ECO:0007669"/>
    <property type="project" value="UniProtKB-UniRule"/>
</dbReference>
<evidence type="ECO:0000256" key="17">
    <source>
        <dbReference type="HAMAP-Rule" id="MF_01965"/>
    </source>
</evidence>
<feature type="domain" description="YjeF N-terminal" evidence="21">
    <location>
        <begin position="10"/>
        <end position="221"/>
    </location>
</feature>
<dbReference type="EMBL" id="NJGU01000001">
    <property type="protein sequence ID" value="OWY30733.1"/>
    <property type="molecule type" value="Genomic_DNA"/>
</dbReference>
<dbReference type="OrthoDB" id="9806925at2"/>
<comment type="catalytic activity">
    <reaction evidence="1 18 19">
        <text>(6R)-NADHX = (6S)-NADHX</text>
        <dbReference type="Rhea" id="RHEA:32215"/>
        <dbReference type="ChEBI" id="CHEBI:64074"/>
        <dbReference type="ChEBI" id="CHEBI:64075"/>
        <dbReference type="EC" id="5.1.99.6"/>
    </reaction>
</comment>
<comment type="catalytic activity">
    <reaction evidence="15 17 19">
        <text>(6S)-NADHX + ADP = AMP + phosphate + NADH + H(+)</text>
        <dbReference type="Rhea" id="RHEA:32223"/>
        <dbReference type="ChEBI" id="CHEBI:15378"/>
        <dbReference type="ChEBI" id="CHEBI:43474"/>
        <dbReference type="ChEBI" id="CHEBI:57945"/>
        <dbReference type="ChEBI" id="CHEBI:64074"/>
        <dbReference type="ChEBI" id="CHEBI:456215"/>
        <dbReference type="ChEBI" id="CHEBI:456216"/>
        <dbReference type="EC" id="4.2.1.136"/>
    </reaction>
</comment>
<name>A0A246WUL8_9BURK</name>
<comment type="similarity">
    <text evidence="18">Belongs to the NnrE/AIBP family.</text>
</comment>
<evidence type="ECO:0000256" key="11">
    <source>
        <dbReference type="ARBA" id="ARBA00023235"/>
    </source>
</evidence>
<dbReference type="InterPro" id="IPR036652">
    <property type="entry name" value="YjeF_N_dom_sf"/>
</dbReference>
<dbReference type="PANTHER" id="PTHR12592">
    <property type="entry name" value="ATP-DEPENDENT (S)-NAD(P)H-HYDRATE DEHYDRATASE FAMILY MEMBER"/>
    <property type="match status" value="1"/>
</dbReference>
<evidence type="ECO:0000256" key="10">
    <source>
        <dbReference type="ARBA" id="ARBA00023027"/>
    </source>
</evidence>
<keyword evidence="7 17" id="KW-0067">ATP-binding</keyword>
<feature type="binding site" evidence="18">
    <location>
        <begin position="60"/>
        <end position="64"/>
    </location>
    <ligand>
        <name>(6S)-NADPHX</name>
        <dbReference type="ChEBI" id="CHEBI:64076"/>
    </ligand>
</feature>
<comment type="similarity">
    <text evidence="4 19">In the C-terminal section; belongs to the NnrD/CARKD family.</text>
</comment>
<evidence type="ECO:0000259" key="20">
    <source>
        <dbReference type="PROSITE" id="PS51383"/>
    </source>
</evidence>
<feature type="binding site" evidence="18">
    <location>
        <position position="160"/>
    </location>
    <ligand>
        <name>(6S)-NADPHX</name>
        <dbReference type="ChEBI" id="CHEBI:64076"/>
    </ligand>
</feature>
<evidence type="ECO:0000256" key="2">
    <source>
        <dbReference type="ARBA" id="ARBA00000909"/>
    </source>
</evidence>
<dbReference type="AlphaFoldDB" id="A0A246WUL8"/>
<keyword evidence="25" id="KW-1185">Reference proteome</keyword>
<evidence type="ECO:0000256" key="9">
    <source>
        <dbReference type="ARBA" id="ARBA00022958"/>
    </source>
</evidence>
<accession>A0A246WUL8</accession>
<dbReference type="Gene3D" id="3.40.1190.20">
    <property type="match status" value="1"/>
</dbReference>
<feature type="binding site" evidence="18">
    <location>
        <position position="61"/>
    </location>
    <ligand>
        <name>K(+)</name>
        <dbReference type="ChEBI" id="CHEBI:29103"/>
    </ligand>
</feature>
<comment type="similarity">
    <text evidence="3 19">In the N-terminal section; belongs to the NnrE/AIBP family.</text>
</comment>
<evidence type="ECO:0000256" key="5">
    <source>
        <dbReference type="ARBA" id="ARBA00022723"/>
    </source>
</evidence>
<feature type="binding site" evidence="17">
    <location>
        <position position="319"/>
    </location>
    <ligand>
        <name>(6S)-NADPHX</name>
        <dbReference type="ChEBI" id="CHEBI:64076"/>
    </ligand>
</feature>
<keyword evidence="9 18" id="KW-0630">Potassium</keyword>
<dbReference type="GO" id="GO:0052856">
    <property type="term" value="F:NAD(P)HX epimerase activity"/>
    <property type="evidence" value="ECO:0007669"/>
    <property type="project" value="UniProtKB-UniRule"/>
</dbReference>
<evidence type="ECO:0000256" key="4">
    <source>
        <dbReference type="ARBA" id="ARBA00009524"/>
    </source>
</evidence>
<comment type="function">
    <text evidence="18">Catalyzes the epimerization of the S- and R-forms of NAD(P)HX, a damaged form of NAD(P)H that is a result of enzymatic or heat-dependent hydration. This is a prerequisite for the S-specific NAD(P)H-hydrate dehydratase to allow the repair of both epimers of NAD(P)HX.</text>
</comment>
<feature type="binding site" evidence="17">
    <location>
        <position position="264"/>
    </location>
    <ligand>
        <name>(6S)-NADPHX</name>
        <dbReference type="ChEBI" id="CHEBI:64076"/>
    </ligand>
</feature>
<evidence type="ECO:0000256" key="16">
    <source>
        <dbReference type="ARBA" id="ARBA00049209"/>
    </source>
</evidence>
<comment type="function">
    <text evidence="17">Catalyzes the dehydration of the S-form of NAD(P)HX at the expense of ADP, which is converted to AMP. Together with NAD(P)HX epimerase, which catalyzes the epimerization of the S- and R-forms, the enzyme allows the repair of both epimers of NAD(P)HX, a damaged form of NAD(P)H that is a result of enzymatic or heat-dependent hydration.</text>
</comment>
<dbReference type="InterPro" id="IPR030677">
    <property type="entry name" value="Nnr"/>
</dbReference>
<dbReference type="EMBL" id="JABFMT010000001">
    <property type="protein sequence ID" value="NUT99967.1"/>
    <property type="molecule type" value="Genomic_DNA"/>
</dbReference>
<dbReference type="NCBIfam" id="TIGR00197">
    <property type="entry name" value="yjeF_nterm"/>
    <property type="match status" value="1"/>
</dbReference>
<evidence type="ECO:0000256" key="13">
    <source>
        <dbReference type="ARBA" id="ARBA00023268"/>
    </source>
</evidence>
<dbReference type="HAMAP" id="MF_01966">
    <property type="entry name" value="NADHX_epimerase"/>
    <property type="match status" value="1"/>
</dbReference>
<evidence type="ECO:0000313" key="24">
    <source>
        <dbReference type="Proteomes" id="UP000197596"/>
    </source>
</evidence>
<evidence type="ECO:0000256" key="8">
    <source>
        <dbReference type="ARBA" id="ARBA00022857"/>
    </source>
</evidence>
<dbReference type="EC" id="4.2.1.136" evidence="19"/>
<gene>
    <name evidence="17" type="primary">nnrD</name>
    <name evidence="18" type="synonym">nnrE</name>
    <name evidence="23" type="ORF">CEJ42_01245</name>
    <name evidence="22" type="ORF">HNO84_00030</name>
</gene>
<dbReference type="SUPFAM" id="SSF64153">
    <property type="entry name" value="YjeF N-terminal domain-like"/>
    <property type="match status" value="1"/>
</dbReference>
<feature type="binding site" evidence="18">
    <location>
        <position position="127"/>
    </location>
    <ligand>
        <name>K(+)</name>
        <dbReference type="ChEBI" id="CHEBI:29103"/>
    </ligand>
</feature>
<keyword evidence="12 17" id="KW-0456">Lyase</keyword>
<dbReference type="GO" id="GO:0005524">
    <property type="term" value="F:ATP binding"/>
    <property type="evidence" value="ECO:0007669"/>
    <property type="project" value="UniProtKB-UniRule"/>
</dbReference>
<evidence type="ECO:0000256" key="15">
    <source>
        <dbReference type="ARBA" id="ARBA00048238"/>
    </source>
</evidence>
<feature type="binding site" evidence="17">
    <location>
        <position position="444"/>
    </location>
    <ligand>
        <name>(6S)-NADPHX</name>
        <dbReference type="ChEBI" id="CHEBI:64076"/>
    </ligand>
</feature>
<evidence type="ECO:0000256" key="7">
    <source>
        <dbReference type="ARBA" id="ARBA00022840"/>
    </source>
</evidence>
<comment type="cofactor">
    <cofactor evidence="18 19">
        <name>K(+)</name>
        <dbReference type="ChEBI" id="CHEBI:29103"/>
    </cofactor>
    <text evidence="18 19">Binds 1 potassium ion per subunit.</text>
</comment>
<comment type="catalytic activity">
    <reaction evidence="16 17 19">
        <text>(6S)-NADPHX + ADP = AMP + phosphate + NADPH + H(+)</text>
        <dbReference type="Rhea" id="RHEA:32235"/>
        <dbReference type="ChEBI" id="CHEBI:15378"/>
        <dbReference type="ChEBI" id="CHEBI:43474"/>
        <dbReference type="ChEBI" id="CHEBI:57783"/>
        <dbReference type="ChEBI" id="CHEBI:64076"/>
        <dbReference type="ChEBI" id="CHEBI:456215"/>
        <dbReference type="ChEBI" id="CHEBI:456216"/>
        <dbReference type="EC" id="4.2.1.136"/>
    </reaction>
</comment>
<dbReference type="Proteomes" id="UP000536746">
    <property type="component" value="Unassembled WGS sequence"/>
</dbReference>
<dbReference type="GO" id="GO:0110051">
    <property type="term" value="P:metabolite repair"/>
    <property type="evidence" value="ECO:0007669"/>
    <property type="project" value="TreeGrafter"/>
</dbReference>
<dbReference type="HAMAP" id="MF_01965">
    <property type="entry name" value="NADHX_dehydratase"/>
    <property type="match status" value="1"/>
</dbReference>